<comment type="caution">
    <text evidence="1">The sequence shown here is derived from an EMBL/GenBank/DDBJ whole genome shotgun (WGS) entry which is preliminary data.</text>
</comment>
<name>A0AAD9MU01_9ANNE</name>
<accession>A0AAD9MU01</accession>
<gene>
    <name evidence="1" type="ORF">LSH36_683g02006</name>
</gene>
<evidence type="ECO:0000313" key="1">
    <source>
        <dbReference type="EMBL" id="KAK2145360.1"/>
    </source>
</evidence>
<protein>
    <submittedName>
        <fullName evidence="1">Uncharacterized protein</fullName>
    </submittedName>
</protein>
<dbReference type="Proteomes" id="UP001208570">
    <property type="component" value="Unassembled WGS sequence"/>
</dbReference>
<dbReference type="AlphaFoldDB" id="A0AAD9MU01"/>
<organism evidence="1 2">
    <name type="scientific">Paralvinella palmiformis</name>
    <dbReference type="NCBI Taxonomy" id="53620"/>
    <lineage>
        <taxon>Eukaryota</taxon>
        <taxon>Metazoa</taxon>
        <taxon>Spiralia</taxon>
        <taxon>Lophotrochozoa</taxon>
        <taxon>Annelida</taxon>
        <taxon>Polychaeta</taxon>
        <taxon>Sedentaria</taxon>
        <taxon>Canalipalpata</taxon>
        <taxon>Terebellida</taxon>
        <taxon>Terebelliformia</taxon>
        <taxon>Alvinellidae</taxon>
        <taxon>Paralvinella</taxon>
    </lineage>
</organism>
<keyword evidence="2" id="KW-1185">Reference proteome</keyword>
<sequence length="228" mass="25390">MLHVAMWTPLSLSVYSCDLSTIITIGLPAIKPVSSFLPPTPFGVPINYHFIAVPLPKPADESDAYYADDDMSCALDAFFKLSKIGTEEQVYQWKTELVKLNPNDYTNCDEIKSWSDTIYNQWLRTRRDEPCVEEYFNILGKADKLPLHGITSANMCPFCARSYSIHRVAHTNLMLLAVDVGNAFDAGVSNPLESREENSSDCGHGSLKKPSLLLVIVSLLRSVTTALR</sequence>
<evidence type="ECO:0000313" key="2">
    <source>
        <dbReference type="Proteomes" id="UP001208570"/>
    </source>
</evidence>
<reference evidence="1" key="1">
    <citation type="journal article" date="2023" name="Mol. Biol. Evol.">
        <title>Third-Generation Sequencing Reveals the Adaptive Role of the Epigenome in Three Deep-Sea Polychaetes.</title>
        <authorList>
            <person name="Perez M."/>
            <person name="Aroh O."/>
            <person name="Sun Y."/>
            <person name="Lan Y."/>
            <person name="Juniper S.K."/>
            <person name="Young C.R."/>
            <person name="Angers B."/>
            <person name="Qian P.Y."/>
        </authorList>
    </citation>
    <scope>NUCLEOTIDE SEQUENCE</scope>
    <source>
        <strain evidence="1">P08H-3</strain>
    </source>
</reference>
<proteinExistence type="predicted"/>
<dbReference type="EMBL" id="JAODUP010000685">
    <property type="protein sequence ID" value="KAK2145360.1"/>
    <property type="molecule type" value="Genomic_DNA"/>
</dbReference>